<evidence type="ECO:0000313" key="1">
    <source>
        <dbReference type="EMBL" id="KLV08642.1"/>
    </source>
</evidence>
<accession>A0A0J1K2J0</accession>
<reference evidence="1 2" key="1">
    <citation type="submission" date="2015-05" db="EMBL/GenBank/DDBJ databases">
        <title>Photobacterium galathea sp. nov.</title>
        <authorList>
            <person name="Machado H."/>
            <person name="Gram L."/>
        </authorList>
    </citation>
    <scope>NUCLEOTIDE SEQUENCE [LARGE SCALE GENOMIC DNA]</scope>
    <source>
        <strain evidence="1 2">DSM 22954</strain>
    </source>
</reference>
<organism evidence="1 2">
    <name type="scientific">Photobacterium ganghwense</name>
    <dbReference type="NCBI Taxonomy" id="320778"/>
    <lineage>
        <taxon>Bacteria</taxon>
        <taxon>Pseudomonadati</taxon>
        <taxon>Pseudomonadota</taxon>
        <taxon>Gammaproteobacteria</taxon>
        <taxon>Vibrionales</taxon>
        <taxon>Vibrionaceae</taxon>
        <taxon>Photobacterium</taxon>
    </lineage>
</organism>
<gene>
    <name evidence="1" type="ORF">ABT57_12490</name>
</gene>
<name>A0A0J1K2J0_9GAMM</name>
<dbReference type="RefSeq" id="WP_047885569.1">
    <property type="nucleotide sequence ID" value="NZ_LDOU01000013.1"/>
</dbReference>
<dbReference type="EMBL" id="LDOU01000013">
    <property type="protein sequence ID" value="KLV08642.1"/>
    <property type="molecule type" value="Genomic_DNA"/>
</dbReference>
<evidence type="ECO:0000313" key="2">
    <source>
        <dbReference type="Proteomes" id="UP000035909"/>
    </source>
</evidence>
<proteinExistence type="predicted"/>
<dbReference type="PATRIC" id="fig|320778.3.peg.2725"/>
<keyword evidence="2" id="KW-1185">Reference proteome</keyword>
<protein>
    <submittedName>
        <fullName evidence="1">Uncharacterized protein</fullName>
    </submittedName>
</protein>
<sequence length="122" mass="13684">MISLALLGIVVLNQFQIGLLKRQLHQSELDKEKYQSMAEVATSYNASLNETVTRLTSEMVANQLAAVEMNQAQRVASKQLEKDLAVIRKGFEDAKDECRDKRPPDAVVNGVRAVYTRSHHQS</sequence>
<comment type="caution">
    <text evidence="1">The sequence shown here is derived from an EMBL/GenBank/DDBJ whole genome shotgun (WGS) entry which is preliminary data.</text>
</comment>
<dbReference type="Proteomes" id="UP000035909">
    <property type="component" value="Unassembled WGS sequence"/>
</dbReference>
<dbReference type="AlphaFoldDB" id="A0A0J1K2J0"/>
<dbReference type="STRING" id="320778.ABT57_12490"/>